<name>A0ABS6BXD3_9CLOT</name>
<dbReference type="Proteomes" id="UP000776252">
    <property type="component" value="Unassembled WGS sequence"/>
</dbReference>
<dbReference type="Pfam" id="PF05107">
    <property type="entry name" value="Cas_Cas7"/>
    <property type="match status" value="1"/>
</dbReference>
<proteinExistence type="predicted"/>
<gene>
    <name evidence="1" type="ORF">KPL37_16165</name>
</gene>
<comment type="caution">
    <text evidence="1">The sequence shown here is derived from an EMBL/GenBank/DDBJ whole genome shotgun (WGS) entry which is preliminary data.</text>
</comment>
<dbReference type="InterPro" id="IPR006482">
    <property type="entry name" value="Cas7_Csh2/Csh2"/>
</dbReference>
<dbReference type="RefSeq" id="WP_216151035.1">
    <property type="nucleotide sequence ID" value="NZ_JAHLDV010000054.1"/>
</dbReference>
<reference evidence="1 2" key="1">
    <citation type="submission" date="2021-06" db="EMBL/GenBank/DDBJ databases">
        <title>Clostridia strains as spoilage organisms.</title>
        <authorList>
            <person name="Wambui J."/>
            <person name="Stephan R."/>
            <person name="Stevens M.J.A."/>
        </authorList>
    </citation>
    <scope>NUCLEOTIDE SEQUENCE [LARGE SCALE GENOMIC DNA]</scope>
    <source>
        <strain evidence="1 2">DSM 14204</strain>
    </source>
</reference>
<organism evidence="1 2">
    <name type="scientific">Clostridium frigoris</name>
    <dbReference type="NCBI Taxonomy" id="205327"/>
    <lineage>
        <taxon>Bacteria</taxon>
        <taxon>Bacillati</taxon>
        <taxon>Bacillota</taxon>
        <taxon>Clostridia</taxon>
        <taxon>Eubacteriales</taxon>
        <taxon>Clostridiaceae</taxon>
        <taxon>Clostridium</taxon>
    </lineage>
</organism>
<evidence type="ECO:0000313" key="2">
    <source>
        <dbReference type="Proteomes" id="UP000776252"/>
    </source>
</evidence>
<evidence type="ECO:0000313" key="1">
    <source>
        <dbReference type="EMBL" id="MBU3161254.1"/>
    </source>
</evidence>
<keyword evidence="2" id="KW-1185">Reference proteome</keyword>
<accession>A0ABS6BXD3</accession>
<sequence length="325" mass="37110">MENRVYGVIGIKSIMANWNADFSGQPKSISTGEIFGSDKALKYPMKKMWENNGEKVLYIKSLKVEEDKKEGIKMNPKSLKERYEELFEVKDLKDEKDSKKVTSNLFNAIDVKNFGATFAEPGKNISITGAVQIGQGFNKYEDTTVEEQQILSPFRDGKVKSNGKKVINEDGSTEIQEASSTTLGTKIVSSEAHYFYPFVINPIAYKNYIEMGETQGYTEEDYKKFKEVALVSATAFNTNAKLGCENEFAIFVETQKDLYLPDLAQYIDFTKVNGQDIITLKFEQLLNKLSYRILNIEIYYNSYKTKLEGNINKAKYFNIFTREEV</sequence>
<protein>
    <submittedName>
        <fullName evidence="1">Type I CRISPR-associated protein Cas7</fullName>
    </submittedName>
</protein>
<dbReference type="EMBL" id="JAHLDV010000054">
    <property type="protein sequence ID" value="MBU3161254.1"/>
    <property type="molecule type" value="Genomic_DNA"/>
</dbReference>